<comment type="catalytic activity">
    <reaction evidence="20">
        <text>ATP + (deoxyribonucleotide)n-3'-hydroxyl + 5'-phospho-(deoxyribonucleotide)m = (deoxyribonucleotide)n+m + AMP + diphosphate.</text>
        <dbReference type="EC" id="6.5.1.1"/>
    </reaction>
</comment>
<dbReference type="Pfam" id="PF21686">
    <property type="entry name" value="LigD_Prim-Pol"/>
    <property type="match status" value="1"/>
</dbReference>
<accession>A0A1W6STE2</accession>
<dbReference type="InterPro" id="IPR052171">
    <property type="entry name" value="NHEJ_LigD"/>
</dbReference>
<keyword evidence="6" id="KW-0540">Nuclease</keyword>
<dbReference type="CDD" id="cd04862">
    <property type="entry name" value="PaeLigD_Pol_like"/>
    <property type="match status" value="1"/>
</dbReference>
<dbReference type="InterPro" id="IPR014143">
    <property type="entry name" value="NHEJ_ligase_prk"/>
</dbReference>
<dbReference type="InterPro" id="IPR012309">
    <property type="entry name" value="DNA_ligase_ATP-dep_C"/>
</dbReference>
<dbReference type="GO" id="GO:0005524">
    <property type="term" value="F:ATP binding"/>
    <property type="evidence" value="ECO:0007669"/>
    <property type="project" value="UniProtKB-KW"/>
</dbReference>
<evidence type="ECO:0000256" key="18">
    <source>
        <dbReference type="ARBA" id="ARBA00023268"/>
    </source>
</evidence>
<evidence type="ECO:0000313" key="22">
    <source>
        <dbReference type="EMBL" id="ARO89059.1"/>
    </source>
</evidence>
<dbReference type="NCBIfam" id="TIGR02777">
    <property type="entry name" value="LigD_PE_dom"/>
    <property type="match status" value="1"/>
</dbReference>
<keyword evidence="18" id="KW-0511">Multifunctional enzyme</keyword>
<name>A0A1W6STE2_9PROT</name>
<keyword evidence="12" id="KW-0067">ATP-binding</keyword>
<dbReference type="Pfam" id="PF01068">
    <property type="entry name" value="DNA_ligase_A_M"/>
    <property type="match status" value="1"/>
</dbReference>
<dbReference type="NCBIfam" id="TIGR02778">
    <property type="entry name" value="ligD_pol"/>
    <property type="match status" value="1"/>
</dbReference>
<sequence length="847" mass="95610">MALRNSLKAYREKRNFSITPEPDEMGKDAEANDAALSFVVQKHWATRLHYDFRLELDGTMKSWAIPKGPSFDPHDKRMAIHVEDHPISYNRFEGRIPAGQYGAGKVIIWDKGTWVPLQDPRNGYRDGKLKFELRGYKLKGHWTLVRMKNREENKQEPWLLIKEKDEYVRSSSEYSVVDELPDSVAGLESRHLNKTARSSASAREKHNRAVGLPEKAVEADLPSTLQPELAILVDELPAHPADWLYEIKFDGYRILCRVGDGKIQLFTRNGNDWSHKLPDLVKALGKMDLKPGWLDGEIVVPGEKGIPDFQALQNAFDSSRTQGILYYLFDIPFYDGYDLRDVPLIERRAFLKTFFEKSPPDPVRFSETFDAPARDIVASACRMGLEGVIGKRKTSTYVSRRSSDWVKLKCGRRQEFVIGGYTDPQGSRIGLGSLLLGVYDEDKKLRYAGNVGTGFSDKTLHDLEARLKKIVASRSPFHEASGIDGKAHWVLPLLVAEISFGEWTRDGRIRHSVFHGLRTDKKAEAVTREKPMHPMTEKPTIMTSIPASLRVTHPERIIDPSSGFTKMELIRYYSLIAPLMLEHLKGRPVSLVRAPDGITGQLFFQKHWEKEKMQGVNQLDPALDPGHEPLLEISTAEGLLSAAQMNVIEFHTWNATKNAIDKPDRMTFDLDPGEGVTWKLVQESAQLVRVFLDELGLRSFLKTSGGKGLHVAVPIKRLLDWDTVKDFSQAIVQHLARTIPQRFVSKSGAQNRVGKVFIDYLRNGFGATTVCAWSVRARQGLGVSVPLAWEELESLASASHWSASNIHERLDKGNEPWADYGATKQSILPAMKIFGFKPGKETSRQVK</sequence>
<keyword evidence="7" id="KW-0479">Metal-binding</keyword>
<gene>
    <name evidence="22" type="ORF">EBAPG3_007500</name>
</gene>
<keyword evidence="9" id="KW-0227">DNA damage</keyword>
<evidence type="ECO:0000313" key="23">
    <source>
        <dbReference type="Proteomes" id="UP000012179"/>
    </source>
</evidence>
<evidence type="ECO:0000256" key="7">
    <source>
        <dbReference type="ARBA" id="ARBA00022723"/>
    </source>
</evidence>
<evidence type="ECO:0000256" key="15">
    <source>
        <dbReference type="ARBA" id="ARBA00023172"/>
    </source>
</evidence>
<dbReference type="GO" id="GO:0003677">
    <property type="term" value="F:DNA binding"/>
    <property type="evidence" value="ECO:0007669"/>
    <property type="project" value="UniProtKB-KW"/>
</dbReference>
<dbReference type="Proteomes" id="UP000012179">
    <property type="component" value="Chromosome"/>
</dbReference>
<dbReference type="OrthoDB" id="9802472at2"/>
<keyword evidence="11" id="KW-0269">Exonuclease</keyword>
<dbReference type="NCBIfam" id="NF004628">
    <property type="entry name" value="PRK05972.1"/>
    <property type="match status" value="1"/>
</dbReference>
<dbReference type="PROSITE" id="PS50160">
    <property type="entry name" value="DNA_LIGASE_A3"/>
    <property type="match status" value="1"/>
</dbReference>
<evidence type="ECO:0000256" key="19">
    <source>
        <dbReference type="ARBA" id="ARBA00029943"/>
    </source>
</evidence>
<dbReference type="NCBIfam" id="TIGR02776">
    <property type="entry name" value="NHEJ_ligase_prk"/>
    <property type="match status" value="1"/>
</dbReference>
<keyword evidence="13" id="KW-0239">DNA-directed DNA polymerase</keyword>
<keyword evidence="8" id="KW-0547">Nucleotide-binding</keyword>
<dbReference type="CDD" id="cd07906">
    <property type="entry name" value="Adenylation_DNA_ligase_LigD_LigC"/>
    <property type="match status" value="1"/>
</dbReference>
<evidence type="ECO:0000256" key="11">
    <source>
        <dbReference type="ARBA" id="ARBA00022839"/>
    </source>
</evidence>
<dbReference type="InterPro" id="IPR012310">
    <property type="entry name" value="DNA_ligase_ATP-dep_cent"/>
</dbReference>
<keyword evidence="10" id="KW-0378">Hydrolase</keyword>
<dbReference type="InterPro" id="IPR014146">
    <property type="entry name" value="LigD_ligase_dom"/>
</dbReference>
<dbReference type="eggNOG" id="COG3285">
    <property type="taxonomic scope" value="Bacteria"/>
</dbReference>
<keyword evidence="5" id="KW-0548">Nucleotidyltransferase</keyword>
<keyword evidence="14" id="KW-0238">DNA-binding</keyword>
<evidence type="ECO:0000256" key="12">
    <source>
        <dbReference type="ARBA" id="ARBA00022840"/>
    </source>
</evidence>
<feature type="domain" description="ATP-dependent DNA ligase family profile" evidence="21">
    <location>
        <begin position="317"/>
        <end position="409"/>
    </location>
</feature>
<dbReference type="CDD" id="cd07971">
    <property type="entry name" value="OBF_DNA_ligase_LigD"/>
    <property type="match status" value="1"/>
</dbReference>
<evidence type="ECO:0000256" key="3">
    <source>
        <dbReference type="ARBA" id="ARBA00022598"/>
    </source>
</evidence>
<dbReference type="GO" id="GO:0006281">
    <property type="term" value="P:DNA repair"/>
    <property type="evidence" value="ECO:0007669"/>
    <property type="project" value="UniProtKB-KW"/>
</dbReference>
<keyword evidence="16" id="KW-0234">DNA repair</keyword>
<dbReference type="GO" id="GO:0046872">
    <property type="term" value="F:metal ion binding"/>
    <property type="evidence" value="ECO:0007669"/>
    <property type="project" value="UniProtKB-KW"/>
</dbReference>
<dbReference type="Pfam" id="PF13298">
    <property type="entry name" value="LigD_N"/>
    <property type="match status" value="1"/>
</dbReference>
<evidence type="ECO:0000256" key="2">
    <source>
        <dbReference type="ARBA" id="ARBA00012727"/>
    </source>
</evidence>
<evidence type="ECO:0000256" key="6">
    <source>
        <dbReference type="ARBA" id="ARBA00022722"/>
    </source>
</evidence>
<evidence type="ECO:0000256" key="5">
    <source>
        <dbReference type="ARBA" id="ARBA00022695"/>
    </source>
</evidence>
<dbReference type="InterPro" id="IPR014144">
    <property type="entry name" value="LigD_PE_domain"/>
</dbReference>
<dbReference type="InterPro" id="IPR014145">
    <property type="entry name" value="LigD_pol_dom"/>
</dbReference>
<comment type="cofactor">
    <cofactor evidence="1">
        <name>Mn(2+)</name>
        <dbReference type="ChEBI" id="CHEBI:29035"/>
    </cofactor>
</comment>
<evidence type="ECO:0000256" key="17">
    <source>
        <dbReference type="ARBA" id="ARBA00023211"/>
    </source>
</evidence>
<proteinExistence type="predicted"/>
<evidence type="ECO:0000256" key="8">
    <source>
        <dbReference type="ARBA" id="ARBA00022741"/>
    </source>
</evidence>
<protein>
    <recommendedName>
        <fullName evidence="2">DNA ligase (ATP)</fullName>
        <ecNumber evidence="2">6.5.1.1</ecNumber>
    </recommendedName>
    <alternativeName>
        <fullName evidence="19">NHEJ DNA polymerase</fullName>
    </alternativeName>
</protein>
<evidence type="ECO:0000256" key="16">
    <source>
        <dbReference type="ARBA" id="ARBA00023204"/>
    </source>
</evidence>
<dbReference type="InterPro" id="IPR033651">
    <property type="entry name" value="PaeLigD_Pol-like"/>
</dbReference>
<organism evidence="22 23">
    <name type="scientific">Nitrosospira lacus</name>
    <dbReference type="NCBI Taxonomy" id="1288494"/>
    <lineage>
        <taxon>Bacteria</taxon>
        <taxon>Pseudomonadati</taxon>
        <taxon>Pseudomonadota</taxon>
        <taxon>Betaproteobacteria</taxon>
        <taxon>Nitrosomonadales</taxon>
        <taxon>Nitrosomonadaceae</taxon>
        <taxon>Nitrosospira</taxon>
    </lineage>
</organism>
<dbReference type="GO" id="GO:0004527">
    <property type="term" value="F:exonuclease activity"/>
    <property type="evidence" value="ECO:0007669"/>
    <property type="project" value="UniProtKB-KW"/>
</dbReference>
<keyword evidence="17" id="KW-0464">Manganese</keyword>
<dbReference type="Gene3D" id="3.90.920.10">
    <property type="entry name" value="DNA primase, PRIM domain"/>
    <property type="match status" value="1"/>
</dbReference>
<dbReference type="NCBIfam" id="TIGR02779">
    <property type="entry name" value="NHEJ_ligase_lig"/>
    <property type="match status" value="1"/>
</dbReference>
<keyword evidence="3 22" id="KW-0436">Ligase</keyword>
<keyword evidence="4" id="KW-0808">Transferase</keyword>
<dbReference type="InterPro" id="IPR012340">
    <property type="entry name" value="NA-bd_OB-fold"/>
</dbReference>
<dbReference type="GO" id="GO:0003887">
    <property type="term" value="F:DNA-directed DNA polymerase activity"/>
    <property type="evidence" value="ECO:0007669"/>
    <property type="project" value="UniProtKB-KW"/>
</dbReference>
<evidence type="ECO:0000256" key="13">
    <source>
        <dbReference type="ARBA" id="ARBA00022932"/>
    </source>
</evidence>
<evidence type="ECO:0000256" key="10">
    <source>
        <dbReference type="ARBA" id="ARBA00022801"/>
    </source>
</evidence>
<dbReference type="PANTHER" id="PTHR42705">
    <property type="entry name" value="BIFUNCTIONAL NON-HOMOLOGOUS END JOINING PROTEIN LIGD"/>
    <property type="match status" value="1"/>
</dbReference>
<dbReference type="KEGG" id="nlc:EBAPG3_007500"/>
<evidence type="ECO:0000256" key="20">
    <source>
        <dbReference type="ARBA" id="ARBA00034003"/>
    </source>
</evidence>
<dbReference type="GO" id="GO:0006310">
    <property type="term" value="P:DNA recombination"/>
    <property type="evidence" value="ECO:0007669"/>
    <property type="project" value="UniProtKB-KW"/>
</dbReference>
<evidence type="ECO:0000256" key="14">
    <source>
        <dbReference type="ARBA" id="ARBA00023125"/>
    </source>
</evidence>
<dbReference type="Gene3D" id="3.30.470.30">
    <property type="entry name" value="DNA ligase/mRNA capping enzyme"/>
    <property type="match status" value="1"/>
</dbReference>
<dbReference type="GO" id="GO:0003910">
    <property type="term" value="F:DNA ligase (ATP) activity"/>
    <property type="evidence" value="ECO:0007669"/>
    <property type="project" value="UniProtKB-EC"/>
</dbReference>
<dbReference type="EMBL" id="CP021106">
    <property type="protein sequence ID" value="ARO89059.1"/>
    <property type="molecule type" value="Genomic_DNA"/>
</dbReference>
<dbReference type="EC" id="6.5.1.1" evidence="2"/>
<reference evidence="22 23" key="1">
    <citation type="journal article" date="2015" name="Int. J. Syst. Evol. Microbiol.">
        <title>Nitrosospira lacus sp. nov., a psychrotolerant, ammonia-oxidizing bacterium from sandy lake sediment.</title>
        <authorList>
            <person name="Urakawa H."/>
            <person name="Garcia J.C."/>
            <person name="Nielsen J.L."/>
            <person name="Le V.Q."/>
            <person name="Kozlowski J.A."/>
            <person name="Stein L.Y."/>
            <person name="Lim C.K."/>
            <person name="Pommerening-Roser A."/>
            <person name="Martens-Habbena W."/>
            <person name="Stahl D.A."/>
            <person name="Klotz M.G."/>
        </authorList>
    </citation>
    <scope>NUCLEOTIDE SEQUENCE [LARGE SCALE GENOMIC DNA]</scope>
    <source>
        <strain evidence="22 23">APG3</strain>
    </source>
</reference>
<dbReference type="Gene3D" id="2.40.50.140">
    <property type="entry name" value="Nucleic acid-binding proteins"/>
    <property type="match status" value="1"/>
</dbReference>
<dbReference type="SUPFAM" id="SSF56091">
    <property type="entry name" value="DNA ligase/mRNA capping enzyme, catalytic domain"/>
    <property type="match status" value="1"/>
</dbReference>
<dbReference type="eggNOG" id="COG1793">
    <property type="taxonomic scope" value="Bacteria"/>
</dbReference>
<dbReference type="Pfam" id="PF04679">
    <property type="entry name" value="DNA_ligase_A_C"/>
    <property type="match status" value="1"/>
</dbReference>
<keyword evidence="15" id="KW-0233">DNA recombination</keyword>
<dbReference type="PANTHER" id="PTHR42705:SF2">
    <property type="entry name" value="BIFUNCTIONAL NON-HOMOLOGOUS END JOINING PROTEIN LIGD"/>
    <property type="match status" value="1"/>
</dbReference>
<keyword evidence="23" id="KW-1185">Reference proteome</keyword>
<evidence type="ECO:0000256" key="9">
    <source>
        <dbReference type="ARBA" id="ARBA00022763"/>
    </source>
</evidence>
<evidence type="ECO:0000256" key="4">
    <source>
        <dbReference type="ARBA" id="ARBA00022679"/>
    </source>
</evidence>
<evidence type="ECO:0000256" key="1">
    <source>
        <dbReference type="ARBA" id="ARBA00001936"/>
    </source>
</evidence>
<dbReference type="AlphaFoldDB" id="A0A1W6STE2"/>
<evidence type="ECO:0000259" key="21">
    <source>
        <dbReference type="PROSITE" id="PS50160"/>
    </source>
</evidence>
<dbReference type="SUPFAM" id="SSF50249">
    <property type="entry name" value="Nucleic acid-binding proteins"/>
    <property type="match status" value="1"/>
</dbReference>
<dbReference type="Gene3D" id="3.30.1490.70">
    <property type="match status" value="1"/>
</dbReference>